<feature type="domain" description="Carbamoyltransferase C-terminal" evidence="3">
    <location>
        <begin position="411"/>
        <end position="583"/>
    </location>
</feature>
<dbReference type="Proteomes" id="UP000823521">
    <property type="component" value="Unassembled WGS sequence"/>
</dbReference>
<dbReference type="InterPro" id="IPR043129">
    <property type="entry name" value="ATPase_NBD"/>
</dbReference>
<proteinExistence type="inferred from homology"/>
<dbReference type="PANTHER" id="PTHR34847">
    <property type="entry name" value="NODULATION PROTEIN U"/>
    <property type="match status" value="1"/>
</dbReference>
<accession>A0ABS3VWZ7</accession>
<comment type="caution">
    <text evidence="4">The sequence shown here is derived from an EMBL/GenBank/DDBJ whole genome shotgun (WGS) entry which is preliminary data.</text>
</comment>
<reference evidence="4 5" key="1">
    <citation type="submission" date="2019-12" db="EMBL/GenBank/DDBJ databases">
        <title>Whole genome sequencing of endophytic Actinobacterium Micromonospora sp. MPMI6T.</title>
        <authorList>
            <person name="Evv R."/>
            <person name="Podile A.R."/>
        </authorList>
    </citation>
    <scope>NUCLEOTIDE SEQUENCE [LARGE SCALE GENOMIC DNA]</scope>
    <source>
        <strain evidence="4 5">MPMI6</strain>
    </source>
</reference>
<dbReference type="SUPFAM" id="SSF53067">
    <property type="entry name" value="Actin-like ATPase domain"/>
    <property type="match status" value="1"/>
</dbReference>
<evidence type="ECO:0000256" key="1">
    <source>
        <dbReference type="ARBA" id="ARBA00006129"/>
    </source>
</evidence>
<comment type="similarity">
    <text evidence="1">Belongs to the NodU/CmcH family.</text>
</comment>
<organism evidence="4 5">
    <name type="scientific">Micromonospora echinofusca</name>
    <dbReference type="NCBI Taxonomy" id="47858"/>
    <lineage>
        <taxon>Bacteria</taxon>
        <taxon>Bacillati</taxon>
        <taxon>Actinomycetota</taxon>
        <taxon>Actinomycetes</taxon>
        <taxon>Micromonosporales</taxon>
        <taxon>Micromonosporaceae</taxon>
        <taxon>Micromonospora</taxon>
    </lineage>
</organism>
<evidence type="ECO:0000259" key="3">
    <source>
        <dbReference type="Pfam" id="PF16861"/>
    </source>
</evidence>
<evidence type="ECO:0000313" key="5">
    <source>
        <dbReference type="Proteomes" id="UP000823521"/>
    </source>
</evidence>
<dbReference type="InterPro" id="IPR051338">
    <property type="entry name" value="NodU/CmcH_Carbamoyltrnsfr"/>
</dbReference>
<dbReference type="InterPro" id="IPR038152">
    <property type="entry name" value="Carbam_trans_C_sf"/>
</dbReference>
<sequence length="584" mass="63746">MIILGVSAFFHDSAAALLVDGQLVAAAEEERFSRYKHDSRFPVHAIRFCLESAGLRPGDVDHVVFYEKPRIKAERAITTILAGAPATYGPFRRFLAHGGQRQAVRDLICATVGVRPHQVLFVEHHLSHAASSFFASPFASAATLTIDGVGEWATTSIGVGYADWRGGGTNRLQLLQTLHFPHSLGMLYSAFTEFLGFQVNEGEYKVMGLAAYGTPRHRAEIDRVARCYDDGSLWLDMRYFRYHRSTRHGFHPRLAELLGVPPCRPGVELDPTAAGPAGELARRYADIAASLQQFTEDAVVAMARRAVAVTGQRRLCLAGGVALNGVANYQVLQRAGVEELYISPAPGDSGGALGAALYAHHVLLGRPRTWVMEHAYWGARSTPGQVVDILDRAGIAYTRHDDPAELSQAVADLLADGAVVGWFQDRFEWGPRALGNRSILADPRGPGVKDLINKKVKFREPFRPFAPAMLADRAPEYVDGGGTEQWPTRFMLMVMPLAAQFGATAPAVNHFGTGRVQTVTATSNPLFHAVIDRFQDRTGLGCVLNTSFNLRGEPIVATPQEALSTFDRSELDALVMENCVISRS</sequence>
<dbReference type="Pfam" id="PF16861">
    <property type="entry name" value="Carbam_trans_C"/>
    <property type="match status" value="1"/>
</dbReference>
<evidence type="ECO:0000313" key="4">
    <source>
        <dbReference type="EMBL" id="MBO4209062.1"/>
    </source>
</evidence>
<evidence type="ECO:0000259" key="2">
    <source>
        <dbReference type="Pfam" id="PF02543"/>
    </source>
</evidence>
<dbReference type="PANTHER" id="PTHR34847:SF1">
    <property type="entry name" value="NODULATION PROTEIN U"/>
    <property type="match status" value="1"/>
</dbReference>
<dbReference type="RefSeq" id="WP_208816038.1">
    <property type="nucleotide sequence ID" value="NZ_WVUH01000258.1"/>
</dbReference>
<dbReference type="Gene3D" id="3.90.870.20">
    <property type="entry name" value="Carbamoyltransferase, C-terminal domain"/>
    <property type="match status" value="1"/>
</dbReference>
<dbReference type="EMBL" id="WVUH01000258">
    <property type="protein sequence ID" value="MBO4209062.1"/>
    <property type="molecule type" value="Genomic_DNA"/>
</dbReference>
<protein>
    <recommendedName>
        <fullName evidence="6">Carbamoyltransferase</fullName>
    </recommendedName>
</protein>
<dbReference type="Gene3D" id="3.30.420.40">
    <property type="match status" value="2"/>
</dbReference>
<keyword evidence="5" id="KW-1185">Reference proteome</keyword>
<gene>
    <name evidence="4" type="ORF">GSF22_24125</name>
</gene>
<feature type="domain" description="Carbamoyltransferase" evidence="2">
    <location>
        <begin position="3"/>
        <end position="357"/>
    </location>
</feature>
<dbReference type="InterPro" id="IPR031730">
    <property type="entry name" value="Carbam_trans_C"/>
</dbReference>
<name>A0ABS3VWZ7_MICEH</name>
<evidence type="ECO:0008006" key="6">
    <source>
        <dbReference type="Google" id="ProtNLM"/>
    </source>
</evidence>
<dbReference type="CDD" id="cd24098">
    <property type="entry name" value="ASKHA_NBD_TobZ_N"/>
    <property type="match status" value="1"/>
</dbReference>
<dbReference type="InterPro" id="IPR003696">
    <property type="entry name" value="Carbtransf_dom"/>
</dbReference>
<dbReference type="Pfam" id="PF02543">
    <property type="entry name" value="Carbam_trans_N"/>
    <property type="match status" value="1"/>
</dbReference>